<dbReference type="EMBL" id="JADIKC010000008">
    <property type="protein sequence ID" value="MBM7122976.1"/>
    <property type="molecule type" value="Genomic_DNA"/>
</dbReference>
<dbReference type="Pfam" id="PF20434">
    <property type="entry name" value="BD-FAE"/>
    <property type="match status" value="1"/>
</dbReference>
<evidence type="ECO:0000313" key="3">
    <source>
        <dbReference type="EMBL" id="MBM7122976.1"/>
    </source>
</evidence>
<dbReference type="SUPFAM" id="SSF53474">
    <property type="entry name" value="alpha/beta-Hydrolases"/>
    <property type="match status" value="1"/>
</dbReference>
<evidence type="ECO:0000256" key="1">
    <source>
        <dbReference type="ARBA" id="ARBA00022801"/>
    </source>
</evidence>
<feature type="domain" description="BD-FAE-like" evidence="2">
    <location>
        <begin position="81"/>
        <end position="283"/>
    </location>
</feature>
<accession>A0ABS2JVC8</accession>
<comment type="caution">
    <text evidence="3">The sequence shown here is derived from an EMBL/GenBank/DDBJ whole genome shotgun (WGS) entry which is preliminary data.</text>
</comment>
<reference evidence="3 4" key="1">
    <citation type="submission" date="2020-10" db="EMBL/GenBank/DDBJ databases">
        <title>Phylogeny of dyella-like bacteria.</title>
        <authorList>
            <person name="Fu J."/>
        </authorList>
    </citation>
    <scope>NUCLEOTIDE SEQUENCE [LARGE SCALE GENOMIC DNA]</scope>
    <source>
        <strain evidence="3 4">THG-B117</strain>
    </source>
</reference>
<organism evidence="3 4">
    <name type="scientific">Dyella kyungheensis</name>
    <dbReference type="NCBI Taxonomy" id="1242174"/>
    <lineage>
        <taxon>Bacteria</taxon>
        <taxon>Pseudomonadati</taxon>
        <taxon>Pseudomonadota</taxon>
        <taxon>Gammaproteobacteria</taxon>
        <taxon>Lysobacterales</taxon>
        <taxon>Rhodanobacteraceae</taxon>
        <taxon>Dyella</taxon>
    </lineage>
</organism>
<evidence type="ECO:0000259" key="2">
    <source>
        <dbReference type="Pfam" id="PF20434"/>
    </source>
</evidence>
<dbReference type="InterPro" id="IPR029058">
    <property type="entry name" value="AB_hydrolase_fold"/>
</dbReference>
<dbReference type="PANTHER" id="PTHR48081:SF6">
    <property type="entry name" value="PEPTIDASE S9 PROLYL OLIGOPEPTIDASE CATALYTIC DOMAIN-CONTAINING PROTEIN"/>
    <property type="match status" value="1"/>
</dbReference>
<sequence>MAIANHFTRTAGFCCLVLGFSSFGASAEHRQTHQGRELATNSENCYDPGDATEIRLWEDRAPGAVGDDPCRDIPYFKMYRAPGDTAPTRTAIIVMPGGGYDRLSDRKEQAPVGEYFSQKLHVTTFVLFYRLVQKNGVYRYPIPMWDAQRAIKLIRYRSNQYGFDANKLGVFGFSAGGHLATMMAVHSATDFKLDRHDVVDALNGRPDFLGLGYPVISMLPDEFASPNSLGHLLQGYEGGALSSLERYLSGQYNVTPHAPPTFLFESMDDAQISPQNSVLFSGALQEARVPHETHLFPHGKHGAGLASDIPQESEWPRMFHDWLVKSGYLP</sequence>
<dbReference type="InterPro" id="IPR050300">
    <property type="entry name" value="GDXG_lipolytic_enzyme"/>
</dbReference>
<evidence type="ECO:0000313" key="4">
    <source>
        <dbReference type="Proteomes" id="UP001430065"/>
    </source>
</evidence>
<dbReference type="PANTHER" id="PTHR48081">
    <property type="entry name" value="AB HYDROLASE SUPERFAMILY PROTEIN C4A8.06C"/>
    <property type="match status" value="1"/>
</dbReference>
<dbReference type="Proteomes" id="UP001430065">
    <property type="component" value="Unassembled WGS sequence"/>
</dbReference>
<name>A0ABS2JVC8_9GAMM</name>
<keyword evidence="4" id="KW-1185">Reference proteome</keyword>
<gene>
    <name evidence="3" type="ORF">ISP20_17555</name>
</gene>
<dbReference type="Gene3D" id="3.40.50.1820">
    <property type="entry name" value="alpha/beta hydrolase"/>
    <property type="match status" value="1"/>
</dbReference>
<proteinExistence type="predicted"/>
<protein>
    <submittedName>
        <fullName evidence="3">Alpha/beta hydrolase</fullName>
    </submittedName>
</protein>
<dbReference type="InterPro" id="IPR049492">
    <property type="entry name" value="BD-FAE-like_dom"/>
</dbReference>
<keyword evidence="1 3" id="KW-0378">Hydrolase</keyword>
<dbReference type="GO" id="GO:0016787">
    <property type="term" value="F:hydrolase activity"/>
    <property type="evidence" value="ECO:0007669"/>
    <property type="project" value="UniProtKB-KW"/>
</dbReference>